<dbReference type="OrthoDB" id="10425037at2759"/>
<evidence type="ECO:0000313" key="2">
    <source>
        <dbReference type="EMBL" id="MBA0797976.1"/>
    </source>
</evidence>
<keyword evidence="1" id="KW-1133">Transmembrane helix</keyword>
<dbReference type="EMBL" id="JABFAD010000005">
    <property type="protein sequence ID" value="MBA0797976.1"/>
    <property type="molecule type" value="Genomic_DNA"/>
</dbReference>
<keyword evidence="1" id="KW-0812">Transmembrane</keyword>
<keyword evidence="1" id="KW-0472">Membrane</keyword>
<name>A0A7J9GK88_9ROSI</name>
<reference evidence="2 3" key="1">
    <citation type="journal article" date="2019" name="Genome Biol. Evol.">
        <title>Insights into the evolution of the New World diploid cottons (Gossypium, subgenus Houzingenia) based on genome sequencing.</title>
        <authorList>
            <person name="Grover C.E."/>
            <person name="Arick M.A. 2nd"/>
            <person name="Thrash A."/>
            <person name="Conover J.L."/>
            <person name="Sanders W.S."/>
            <person name="Peterson D.G."/>
            <person name="Frelichowski J.E."/>
            <person name="Scheffler J.A."/>
            <person name="Scheffler B.E."/>
            <person name="Wendel J.F."/>
        </authorList>
    </citation>
    <scope>NUCLEOTIDE SEQUENCE [LARGE SCALE GENOMIC DNA]</scope>
    <source>
        <strain evidence="2">0</strain>
        <tissue evidence="2">Leaf</tissue>
    </source>
</reference>
<dbReference type="AlphaFoldDB" id="A0A7J9GK88"/>
<dbReference type="Proteomes" id="UP000593560">
    <property type="component" value="Unassembled WGS sequence"/>
</dbReference>
<gene>
    <name evidence="2" type="ORF">Gohar_008617</name>
</gene>
<accession>A0A7J9GK88</accession>
<sequence>DPRYKLNYVQYCFTTIYGIHALDFVQTILRNLRILFDEYVKKSKSTFSSLTGVLIFWIIILLILVCINTMLIVLILGEIMIRVMIINGTKMNLALKVKSHNWTFIWKNRSLS</sequence>
<protein>
    <submittedName>
        <fullName evidence="2">Uncharacterized protein</fullName>
    </submittedName>
</protein>
<comment type="caution">
    <text evidence="2">The sequence shown here is derived from an EMBL/GenBank/DDBJ whole genome shotgun (WGS) entry which is preliminary data.</text>
</comment>
<keyword evidence="3" id="KW-1185">Reference proteome</keyword>
<evidence type="ECO:0000313" key="3">
    <source>
        <dbReference type="Proteomes" id="UP000593560"/>
    </source>
</evidence>
<organism evidence="2 3">
    <name type="scientific">Gossypium harknessii</name>
    <dbReference type="NCBI Taxonomy" id="34285"/>
    <lineage>
        <taxon>Eukaryota</taxon>
        <taxon>Viridiplantae</taxon>
        <taxon>Streptophyta</taxon>
        <taxon>Embryophyta</taxon>
        <taxon>Tracheophyta</taxon>
        <taxon>Spermatophyta</taxon>
        <taxon>Magnoliopsida</taxon>
        <taxon>eudicotyledons</taxon>
        <taxon>Gunneridae</taxon>
        <taxon>Pentapetalae</taxon>
        <taxon>rosids</taxon>
        <taxon>malvids</taxon>
        <taxon>Malvales</taxon>
        <taxon>Malvaceae</taxon>
        <taxon>Malvoideae</taxon>
        <taxon>Gossypium</taxon>
    </lineage>
</organism>
<feature type="non-terminal residue" evidence="2">
    <location>
        <position position="1"/>
    </location>
</feature>
<feature type="transmembrane region" description="Helical" evidence="1">
    <location>
        <begin position="54"/>
        <end position="76"/>
    </location>
</feature>
<evidence type="ECO:0000256" key="1">
    <source>
        <dbReference type="SAM" id="Phobius"/>
    </source>
</evidence>
<proteinExistence type="predicted"/>